<organism evidence="9">
    <name type="scientific">freshwater metagenome</name>
    <dbReference type="NCBI Taxonomy" id="449393"/>
    <lineage>
        <taxon>unclassified sequences</taxon>
        <taxon>metagenomes</taxon>
        <taxon>ecological metagenomes</taxon>
    </lineage>
</organism>
<dbReference type="InterPro" id="IPR014729">
    <property type="entry name" value="Rossmann-like_a/b/a_fold"/>
</dbReference>
<evidence type="ECO:0000256" key="6">
    <source>
        <dbReference type="ARBA" id="ARBA00022840"/>
    </source>
</evidence>
<dbReference type="EMBL" id="CAFAAG010000020">
    <property type="protein sequence ID" value="CAB4789196.1"/>
    <property type="molecule type" value="Genomic_DNA"/>
</dbReference>
<evidence type="ECO:0000313" key="9">
    <source>
        <dbReference type="EMBL" id="CAB4789196.1"/>
    </source>
</evidence>
<evidence type="ECO:0000256" key="7">
    <source>
        <dbReference type="ARBA" id="ARBA00023027"/>
    </source>
</evidence>
<dbReference type="Pfam" id="PF01467">
    <property type="entry name" value="CTP_transf_like"/>
    <property type="match status" value="1"/>
</dbReference>
<dbReference type="NCBIfam" id="NF000840">
    <property type="entry name" value="PRK00071.1-3"/>
    <property type="match status" value="1"/>
</dbReference>
<evidence type="ECO:0000256" key="3">
    <source>
        <dbReference type="ARBA" id="ARBA00022679"/>
    </source>
</evidence>
<dbReference type="InterPro" id="IPR005248">
    <property type="entry name" value="NadD/NMNAT"/>
</dbReference>
<proteinExistence type="inferred from homology"/>
<dbReference type="InterPro" id="IPR004821">
    <property type="entry name" value="Cyt_trans-like"/>
</dbReference>
<accession>A0A6J6X190</accession>
<keyword evidence="3" id="KW-0808">Transferase</keyword>
<evidence type="ECO:0000256" key="1">
    <source>
        <dbReference type="ARBA" id="ARBA00004790"/>
    </source>
</evidence>
<feature type="domain" description="Cytidyltransferase-like" evidence="8">
    <location>
        <begin position="29"/>
        <end position="187"/>
    </location>
</feature>
<dbReference type="GO" id="GO:0009435">
    <property type="term" value="P:NAD+ biosynthetic process"/>
    <property type="evidence" value="ECO:0007669"/>
    <property type="project" value="UniProtKB-UniPathway"/>
</dbReference>
<comment type="pathway">
    <text evidence="1">Cofactor biosynthesis; NAD(+) biosynthesis.</text>
</comment>
<dbReference type="GO" id="GO:0070566">
    <property type="term" value="F:adenylyltransferase activity"/>
    <property type="evidence" value="ECO:0007669"/>
    <property type="project" value="UniProtKB-ARBA"/>
</dbReference>
<name>A0A6J6X190_9ZZZZ</name>
<evidence type="ECO:0000259" key="8">
    <source>
        <dbReference type="Pfam" id="PF01467"/>
    </source>
</evidence>
<evidence type="ECO:0000256" key="4">
    <source>
        <dbReference type="ARBA" id="ARBA00022695"/>
    </source>
</evidence>
<reference evidence="9" key="1">
    <citation type="submission" date="2020-05" db="EMBL/GenBank/DDBJ databases">
        <authorList>
            <person name="Chiriac C."/>
            <person name="Salcher M."/>
            <person name="Ghai R."/>
            <person name="Kavagutti S V."/>
        </authorList>
    </citation>
    <scope>NUCLEOTIDE SEQUENCE</scope>
</reference>
<dbReference type="PANTHER" id="PTHR39321">
    <property type="entry name" value="NICOTINATE-NUCLEOTIDE ADENYLYLTRANSFERASE-RELATED"/>
    <property type="match status" value="1"/>
</dbReference>
<dbReference type="SUPFAM" id="SSF52374">
    <property type="entry name" value="Nucleotidylyl transferase"/>
    <property type="match status" value="1"/>
</dbReference>
<gene>
    <name evidence="9" type="ORF">UFOPK2975_00439</name>
</gene>
<evidence type="ECO:0000256" key="5">
    <source>
        <dbReference type="ARBA" id="ARBA00022741"/>
    </source>
</evidence>
<protein>
    <submittedName>
        <fullName evidence="9">Unannotated protein</fullName>
    </submittedName>
</protein>
<dbReference type="CDD" id="cd02165">
    <property type="entry name" value="NMNAT"/>
    <property type="match status" value="1"/>
</dbReference>
<dbReference type="AlphaFoldDB" id="A0A6J6X190"/>
<sequence>MLQNCTTEVEADLSRLTGVSQPKHQRIGLFGGTFDPPHVGHLVTAINVRHALNLDVVILMVSHDPWQKSGVRDVSPAEDRFALVEAAVRDVEGLVAGRDEIDRGGPSFTADTLQGLAHQYSGAQLFTIVGDDAAAGLPSWERVDHVVSQSQLVVVDRPGVSVDLPKQFEWLRVESPRLEVSSTDLRLRFADGRPTDYLVTTPVLNEIQIRGMYGSGERINRS</sequence>
<dbReference type="NCBIfam" id="TIGR00125">
    <property type="entry name" value="cyt_tran_rel"/>
    <property type="match status" value="1"/>
</dbReference>
<dbReference type="NCBIfam" id="TIGR00482">
    <property type="entry name" value="nicotinate (nicotinamide) nucleotide adenylyltransferase"/>
    <property type="match status" value="1"/>
</dbReference>
<keyword evidence="4" id="KW-0548">Nucleotidyltransferase</keyword>
<dbReference type="UniPathway" id="UPA00253"/>
<keyword evidence="6" id="KW-0067">ATP-binding</keyword>
<dbReference type="GO" id="GO:0005524">
    <property type="term" value="F:ATP binding"/>
    <property type="evidence" value="ECO:0007669"/>
    <property type="project" value="UniProtKB-KW"/>
</dbReference>
<keyword evidence="7" id="KW-0520">NAD</keyword>
<dbReference type="PANTHER" id="PTHR39321:SF3">
    <property type="entry name" value="PHOSPHOPANTETHEINE ADENYLYLTRANSFERASE"/>
    <property type="match status" value="1"/>
</dbReference>
<evidence type="ECO:0000256" key="2">
    <source>
        <dbReference type="ARBA" id="ARBA00022642"/>
    </source>
</evidence>
<keyword evidence="5" id="KW-0547">Nucleotide-binding</keyword>
<dbReference type="Gene3D" id="3.40.50.620">
    <property type="entry name" value="HUPs"/>
    <property type="match status" value="1"/>
</dbReference>
<dbReference type="HAMAP" id="MF_00244">
    <property type="entry name" value="NaMN_adenylyltr"/>
    <property type="match status" value="1"/>
</dbReference>
<keyword evidence="2" id="KW-0662">Pyridine nucleotide biosynthesis</keyword>